<dbReference type="OrthoDB" id="3542619at2"/>
<gene>
    <name evidence="4" type="ORF">FAB82_00140</name>
</gene>
<dbReference type="RefSeq" id="WP_136532509.1">
    <property type="nucleotide sequence ID" value="NZ_STGY01000001.1"/>
</dbReference>
<evidence type="ECO:0000313" key="5">
    <source>
        <dbReference type="Proteomes" id="UP000308760"/>
    </source>
</evidence>
<keyword evidence="2" id="KW-0175">Coiled coil</keyword>
<reference evidence="5" key="1">
    <citation type="submission" date="2019-04" db="EMBL/GenBank/DDBJ databases">
        <title>Nocardioides xinjiangensis sp. nov.</title>
        <authorList>
            <person name="Liu S."/>
        </authorList>
    </citation>
    <scope>NUCLEOTIDE SEQUENCE [LARGE SCALE GENOMIC DNA]</scope>
    <source>
        <strain evidence="5">18</strain>
    </source>
</reference>
<feature type="compositionally biased region" description="Acidic residues" evidence="3">
    <location>
        <begin position="275"/>
        <end position="289"/>
    </location>
</feature>
<sequence>MANPFVKGWKYMMALFGAKIDEHADPKIQIQQAIEEAQKSHQTLVGQAASVIGNQRQLEMKLNRSMAEVERLQAQARQALVLSDKARADGDEAKAQQFEQTAEVLASQLVSTEQSLEDMKTMHDQAINAAEQAKKAVENNQMMLQQKLQERTKLLGQLEQAKMQETIASSLESMSQTAAPGNVPNFGEIRDKIEGRYSNAMGRAELASNSVEGRLLEVNRATRDMAGASRLDQIRASLEGDQLSGSKGGAPAVQSKETVTNDRLADIRASLNEGPAEDTPEAEADTTKS</sequence>
<evidence type="ECO:0000313" key="4">
    <source>
        <dbReference type="EMBL" id="THV43511.1"/>
    </source>
</evidence>
<accession>A0A4S8QID2</accession>
<dbReference type="Pfam" id="PF04012">
    <property type="entry name" value="PspA_IM30"/>
    <property type="match status" value="1"/>
</dbReference>
<dbReference type="InterPro" id="IPR007157">
    <property type="entry name" value="PspA_VIPP1"/>
</dbReference>
<organism evidence="4 5">
    <name type="scientific">Glycomyces buryatensis</name>
    <dbReference type="NCBI Taxonomy" id="2570927"/>
    <lineage>
        <taxon>Bacteria</taxon>
        <taxon>Bacillati</taxon>
        <taxon>Actinomycetota</taxon>
        <taxon>Actinomycetes</taxon>
        <taxon>Glycomycetales</taxon>
        <taxon>Glycomycetaceae</taxon>
        <taxon>Glycomyces</taxon>
    </lineage>
</organism>
<feature type="region of interest" description="Disordered" evidence="3">
    <location>
        <begin position="241"/>
        <end position="289"/>
    </location>
</feature>
<evidence type="ECO:0000256" key="1">
    <source>
        <dbReference type="ARBA" id="ARBA00043985"/>
    </source>
</evidence>
<dbReference type="Proteomes" id="UP000308760">
    <property type="component" value="Unassembled WGS sequence"/>
</dbReference>
<reference evidence="4 5" key="2">
    <citation type="submission" date="2019-05" db="EMBL/GenBank/DDBJ databases">
        <title>Glycomyces buryatensis sp. nov.</title>
        <authorList>
            <person name="Nikitina E."/>
        </authorList>
    </citation>
    <scope>NUCLEOTIDE SEQUENCE [LARGE SCALE GENOMIC DNA]</scope>
    <source>
        <strain evidence="4 5">18</strain>
    </source>
</reference>
<comment type="similarity">
    <text evidence="1">Belongs to the PspA/Vipp/IM30 family.</text>
</comment>
<evidence type="ECO:0000256" key="2">
    <source>
        <dbReference type="SAM" id="Coils"/>
    </source>
</evidence>
<evidence type="ECO:0000256" key="3">
    <source>
        <dbReference type="SAM" id="MobiDB-lite"/>
    </source>
</evidence>
<comment type="caution">
    <text evidence="4">The sequence shown here is derived from an EMBL/GenBank/DDBJ whole genome shotgun (WGS) entry which is preliminary data.</text>
</comment>
<proteinExistence type="inferred from homology"/>
<name>A0A4S8QID2_9ACTN</name>
<feature type="coiled-coil region" evidence="2">
    <location>
        <begin position="55"/>
        <end position="82"/>
    </location>
</feature>
<dbReference type="EMBL" id="STGY01000001">
    <property type="protein sequence ID" value="THV43511.1"/>
    <property type="molecule type" value="Genomic_DNA"/>
</dbReference>
<dbReference type="AlphaFoldDB" id="A0A4S8QID2"/>
<keyword evidence="5" id="KW-1185">Reference proteome</keyword>
<protein>
    <submittedName>
        <fullName evidence="4">PspA/IM30 family protein</fullName>
    </submittedName>
</protein>
<feature type="coiled-coil region" evidence="2">
    <location>
        <begin position="116"/>
        <end position="164"/>
    </location>
</feature>